<keyword evidence="1" id="KW-0472">Membrane</keyword>
<dbReference type="InterPro" id="IPR007395">
    <property type="entry name" value="Zn_peptidase_2"/>
</dbReference>
<reference evidence="2 3" key="1">
    <citation type="submission" date="2016-07" db="EMBL/GenBank/DDBJ databases">
        <title>Genomic analysis of zinc-resistant bacterium Mucilaginibacter pedocola TBZ30.</title>
        <authorList>
            <person name="Huang J."/>
            <person name="Tang J."/>
        </authorList>
    </citation>
    <scope>NUCLEOTIDE SEQUENCE [LARGE SCALE GENOMIC DNA]</scope>
    <source>
        <strain evidence="2 3">TBZ30</strain>
    </source>
</reference>
<keyword evidence="1" id="KW-1133">Transmembrane helix</keyword>
<protein>
    <recommendedName>
        <fullName evidence="4">Zinc metallopeptidase</fullName>
    </recommendedName>
</protein>
<name>A0A1S9PHP6_9SPHI</name>
<evidence type="ECO:0000313" key="2">
    <source>
        <dbReference type="EMBL" id="OOQ60475.1"/>
    </source>
</evidence>
<dbReference type="EMBL" id="MBTF01000006">
    <property type="protein sequence ID" value="OOQ60475.1"/>
    <property type="molecule type" value="Genomic_DNA"/>
</dbReference>
<proteinExistence type="predicted"/>
<dbReference type="OrthoDB" id="9784298at2"/>
<feature type="transmembrane region" description="Helical" evidence="1">
    <location>
        <begin position="6"/>
        <end position="30"/>
    </location>
</feature>
<dbReference type="PANTHER" id="PTHR36434:SF1">
    <property type="entry name" value="MEMBRANE PROTEASE YUGP-RELATED"/>
    <property type="match status" value="1"/>
</dbReference>
<gene>
    <name evidence="2" type="ORF">BC343_24580</name>
</gene>
<keyword evidence="1" id="KW-0812">Transmembrane</keyword>
<feature type="transmembrane region" description="Helical" evidence="1">
    <location>
        <begin position="211"/>
        <end position="234"/>
    </location>
</feature>
<evidence type="ECO:0000313" key="3">
    <source>
        <dbReference type="Proteomes" id="UP000189739"/>
    </source>
</evidence>
<sequence length="243" mass="26644">MYHLSMIFTFIPTGSAWLLMAGIALVSFLVQARFRSKFNEYAQMPLLSGLSGREVAEKMLRDNGIYDVRVISVEGQLTDHYNPADKTVNLSPDVYHSRSVAAAAVAAHECGHAVQHAKAYGWLGLRSSLVPVVNIASRITQVAIMIGIMLLIFAHSTFVLAIGVGALALVTLFSFVTLPVEFDASNRALAWLNNNYNIMQTSKEHSQAKDALWWAAMTYVVAALGSLATLVYYASFLVGNRRD</sequence>
<dbReference type="PANTHER" id="PTHR36434">
    <property type="entry name" value="MEMBRANE PROTEASE YUGP-RELATED"/>
    <property type="match status" value="1"/>
</dbReference>
<accession>A0A1S9PHP6</accession>
<evidence type="ECO:0008006" key="4">
    <source>
        <dbReference type="Google" id="ProtNLM"/>
    </source>
</evidence>
<dbReference type="Proteomes" id="UP000189739">
    <property type="component" value="Unassembled WGS sequence"/>
</dbReference>
<feature type="transmembrane region" description="Helical" evidence="1">
    <location>
        <begin position="142"/>
        <end position="175"/>
    </location>
</feature>
<evidence type="ECO:0000256" key="1">
    <source>
        <dbReference type="SAM" id="Phobius"/>
    </source>
</evidence>
<keyword evidence="3" id="KW-1185">Reference proteome</keyword>
<organism evidence="2 3">
    <name type="scientific">Mucilaginibacter pedocola</name>
    <dbReference type="NCBI Taxonomy" id="1792845"/>
    <lineage>
        <taxon>Bacteria</taxon>
        <taxon>Pseudomonadati</taxon>
        <taxon>Bacteroidota</taxon>
        <taxon>Sphingobacteriia</taxon>
        <taxon>Sphingobacteriales</taxon>
        <taxon>Sphingobacteriaceae</taxon>
        <taxon>Mucilaginibacter</taxon>
    </lineage>
</organism>
<comment type="caution">
    <text evidence="2">The sequence shown here is derived from an EMBL/GenBank/DDBJ whole genome shotgun (WGS) entry which is preliminary data.</text>
</comment>
<dbReference type="Pfam" id="PF04298">
    <property type="entry name" value="Zn_peptidase_2"/>
    <property type="match status" value="1"/>
</dbReference>
<dbReference type="AlphaFoldDB" id="A0A1S9PHP6"/>
<dbReference type="RefSeq" id="WP_078347481.1">
    <property type="nucleotide sequence ID" value="NZ_MBTF01000006.1"/>
</dbReference>